<gene>
    <name evidence="1" type="ORF">E2C01_072332</name>
</gene>
<proteinExistence type="predicted"/>
<comment type="caution">
    <text evidence="1">The sequence shown here is derived from an EMBL/GenBank/DDBJ whole genome shotgun (WGS) entry which is preliminary data.</text>
</comment>
<sequence>MYVACVLRMHAEMTLHNKWKCCDSCFALFSSIIWPQLRIKPPPLLFSTPPPGVTYNGGQVSRAQGSPVEGKIVPLSLRGEKFCEGETLGSEGKERRGKER</sequence>
<dbReference type="AlphaFoldDB" id="A0A5B7I6F2"/>
<organism evidence="1 2">
    <name type="scientific">Portunus trituberculatus</name>
    <name type="common">Swimming crab</name>
    <name type="synonym">Neptunus trituberculatus</name>
    <dbReference type="NCBI Taxonomy" id="210409"/>
    <lineage>
        <taxon>Eukaryota</taxon>
        <taxon>Metazoa</taxon>
        <taxon>Ecdysozoa</taxon>
        <taxon>Arthropoda</taxon>
        <taxon>Crustacea</taxon>
        <taxon>Multicrustacea</taxon>
        <taxon>Malacostraca</taxon>
        <taxon>Eumalacostraca</taxon>
        <taxon>Eucarida</taxon>
        <taxon>Decapoda</taxon>
        <taxon>Pleocyemata</taxon>
        <taxon>Brachyura</taxon>
        <taxon>Eubrachyura</taxon>
        <taxon>Portunoidea</taxon>
        <taxon>Portunidae</taxon>
        <taxon>Portuninae</taxon>
        <taxon>Portunus</taxon>
    </lineage>
</organism>
<accession>A0A5B7I6F2</accession>
<evidence type="ECO:0000313" key="2">
    <source>
        <dbReference type="Proteomes" id="UP000324222"/>
    </source>
</evidence>
<dbReference type="Proteomes" id="UP000324222">
    <property type="component" value="Unassembled WGS sequence"/>
</dbReference>
<keyword evidence="2" id="KW-1185">Reference proteome</keyword>
<protein>
    <submittedName>
        <fullName evidence="1">Uncharacterized protein</fullName>
    </submittedName>
</protein>
<name>A0A5B7I6F2_PORTR</name>
<reference evidence="1 2" key="1">
    <citation type="submission" date="2019-05" db="EMBL/GenBank/DDBJ databases">
        <title>Another draft genome of Portunus trituberculatus and its Hox gene families provides insights of decapod evolution.</title>
        <authorList>
            <person name="Jeong J.-H."/>
            <person name="Song I."/>
            <person name="Kim S."/>
            <person name="Choi T."/>
            <person name="Kim D."/>
            <person name="Ryu S."/>
            <person name="Kim W."/>
        </authorList>
    </citation>
    <scope>NUCLEOTIDE SEQUENCE [LARGE SCALE GENOMIC DNA]</scope>
    <source>
        <tissue evidence="1">Muscle</tissue>
    </source>
</reference>
<evidence type="ECO:0000313" key="1">
    <source>
        <dbReference type="EMBL" id="MPC77863.1"/>
    </source>
</evidence>
<dbReference type="EMBL" id="VSRR010046949">
    <property type="protein sequence ID" value="MPC77863.1"/>
    <property type="molecule type" value="Genomic_DNA"/>
</dbReference>